<evidence type="ECO:0000256" key="3">
    <source>
        <dbReference type="ARBA" id="ARBA00022989"/>
    </source>
</evidence>
<keyword evidence="1" id="KW-1003">Cell membrane</keyword>
<name>A0A6J7G3N3_9ZZZZ</name>
<dbReference type="InterPro" id="IPR003770">
    <property type="entry name" value="MLTG-like"/>
</dbReference>
<dbReference type="CDD" id="cd08010">
    <property type="entry name" value="MltG_like"/>
    <property type="match status" value="1"/>
</dbReference>
<dbReference type="PANTHER" id="PTHR30518">
    <property type="entry name" value="ENDOLYTIC MUREIN TRANSGLYCOSYLASE"/>
    <property type="match status" value="1"/>
</dbReference>
<gene>
    <name evidence="8" type="ORF">UFOPK3610_00031</name>
</gene>
<keyword evidence="5" id="KW-0456">Lyase</keyword>
<evidence type="ECO:0000256" key="5">
    <source>
        <dbReference type="ARBA" id="ARBA00023239"/>
    </source>
</evidence>
<proteinExistence type="inferred from homology"/>
<keyword evidence="6" id="KW-0961">Cell wall biogenesis/degradation</keyword>
<dbReference type="EMBL" id="CAFBMR010000001">
    <property type="protein sequence ID" value="CAB4899350.1"/>
    <property type="molecule type" value="Genomic_DNA"/>
</dbReference>
<dbReference type="Gene3D" id="3.30.1490.480">
    <property type="entry name" value="Endolytic murein transglycosylase"/>
    <property type="match status" value="1"/>
</dbReference>
<dbReference type="NCBIfam" id="TIGR00247">
    <property type="entry name" value="endolytic transglycosylase MltG"/>
    <property type="match status" value="1"/>
</dbReference>
<evidence type="ECO:0000256" key="1">
    <source>
        <dbReference type="ARBA" id="ARBA00022475"/>
    </source>
</evidence>
<dbReference type="HAMAP" id="MF_02065">
    <property type="entry name" value="MltG"/>
    <property type="match status" value="1"/>
</dbReference>
<evidence type="ECO:0000256" key="6">
    <source>
        <dbReference type="ARBA" id="ARBA00023316"/>
    </source>
</evidence>
<dbReference type="GO" id="GO:0071555">
    <property type="term" value="P:cell wall organization"/>
    <property type="evidence" value="ECO:0007669"/>
    <property type="project" value="UniProtKB-KW"/>
</dbReference>
<keyword evidence="3 7" id="KW-1133">Transmembrane helix</keyword>
<evidence type="ECO:0000256" key="2">
    <source>
        <dbReference type="ARBA" id="ARBA00022692"/>
    </source>
</evidence>
<sequence length="368" mass="39298">MSQVLPLLTSGDLPPSPNRSSWIRRVAVLVVAVGLAVAVAFSVVFVRSLAPVPAFTGGGSGTVVVVVSDGDTLSTVAQTLAEAGVVSAPEGFINVAELDPRSAGIQPGAYTLRMGMSPSAALDLMLDASSRSGRMVVAEGLRPDAVVSVAVSEARVSAADMESVLSYPKDISLPRWAHGRTEGLLFPASYDLIPGMTATELVSMMVDRFNQAADQLDLTRRAARLGYTPWEVLIVASLVQAEARPQDMAKVARVAYNRLESDMRLQFDSTVNYALGTSTFLITEGMLAVDSPYNTFLTDGLPPTPINSPGEAAIEAALSPEAGDWLYFVTVDPDTGRTKFTSDYNEFLLFKKEFKHRYAAQLEAQASQ</sequence>
<evidence type="ECO:0000313" key="8">
    <source>
        <dbReference type="EMBL" id="CAB4899350.1"/>
    </source>
</evidence>
<keyword evidence="2 7" id="KW-0812">Transmembrane</keyword>
<evidence type="ECO:0000256" key="4">
    <source>
        <dbReference type="ARBA" id="ARBA00023136"/>
    </source>
</evidence>
<evidence type="ECO:0000256" key="7">
    <source>
        <dbReference type="SAM" id="Phobius"/>
    </source>
</evidence>
<accession>A0A6J7G3N3</accession>
<protein>
    <submittedName>
        <fullName evidence="8">Unannotated protein</fullName>
    </submittedName>
</protein>
<dbReference type="PANTHER" id="PTHR30518:SF2">
    <property type="entry name" value="ENDOLYTIC MUREIN TRANSGLYCOSYLASE"/>
    <property type="match status" value="1"/>
</dbReference>
<dbReference type="GO" id="GO:0016829">
    <property type="term" value="F:lyase activity"/>
    <property type="evidence" value="ECO:0007669"/>
    <property type="project" value="UniProtKB-KW"/>
</dbReference>
<reference evidence="8" key="1">
    <citation type="submission" date="2020-05" db="EMBL/GenBank/DDBJ databases">
        <authorList>
            <person name="Chiriac C."/>
            <person name="Salcher M."/>
            <person name="Ghai R."/>
            <person name="Kavagutti S V."/>
        </authorList>
    </citation>
    <scope>NUCLEOTIDE SEQUENCE</scope>
</reference>
<dbReference type="AlphaFoldDB" id="A0A6J7G3N3"/>
<keyword evidence="4 7" id="KW-0472">Membrane</keyword>
<dbReference type="Pfam" id="PF02618">
    <property type="entry name" value="YceG"/>
    <property type="match status" value="1"/>
</dbReference>
<organism evidence="8">
    <name type="scientific">freshwater metagenome</name>
    <dbReference type="NCBI Taxonomy" id="449393"/>
    <lineage>
        <taxon>unclassified sequences</taxon>
        <taxon>metagenomes</taxon>
        <taxon>ecological metagenomes</taxon>
    </lineage>
</organism>
<feature type="transmembrane region" description="Helical" evidence="7">
    <location>
        <begin position="26"/>
        <end position="46"/>
    </location>
</feature>